<evidence type="ECO:0000313" key="9">
    <source>
        <dbReference type="EMBL" id="SIR88406.1"/>
    </source>
</evidence>
<evidence type="ECO:0000256" key="1">
    <source>
        <dbReference type="ARBA" id="ARBA00004193"/>
    </source>
</evidence>
<evidence type="ECO:0000259" key="8">
    <source>
        <dbReference type="Pfam" id="PF02608"/>
    </source>
</evidence>
<dbReference type="PANTHER" id="PTHR34296:SF2">
    <property type="entry name" value="ABC TRANSPORTER GUANOSINE-BINDING PROTEIN NUPN"/>
    <property type="match status" value="1"/>
</dbReference>
<keyword evidence="3" id="KW-1003">Cell membrane</keyword>
<keyword evidence="6" id="KW-0449">Lipoprotein</keyword>
<feature type="chain" id="PRO_5038589328" evidence="7">
    <location>
        <begin position="30"/>
        <end position="346"/>
    </location>
</feature>
<proteinExistence type="inferred from homology"/>
<dbReference type="Pfam" id="PF02608">
    <property type="entry name" value="Bmp"/>
    <property type="match status" value="1"/>
</dbReference>
<feature type="signal peptide" evidence="7">
    <location>
        <begin position="1"/>
        <end position="29"/>
    </location>
</feature>
<name>A0A1N7EJX8_9NOCA</name>
<dbReference type="InterPro" id="IPR050957">
    <property type="entry name" value="BMP_lipoprotein"/>
</dbReference>
<sequence length="346" mass="36790">MRKVSLPSTARSLWTLLTALLLMGTAACAGGDTADGHHEFVYITDAPIGQNQFLQLGKTGTEAAAKALGHTAHTYESTDEQSRRSNLQAAVARKPAAIVLITYEFDDLAVEFAKQYPGQQFVLIDSCPQEVPTNLRCGQFKEYESSYLLGVEAGLLTHSTKIGTVAAKDSPFFHRWSDAFALGARSVNPRLRDSQLFVGGDNAVGDPARSKELALTLIQSGADQVYGVTGGGNGGVFEAAKQSRGVLAYGVDVNQCPQAPGTIVDNAIKRIDKVELDLLTQITQNRPGGTDTEFGLAQDGSTVTGLTEDASSSGCVISRHPDILARVKQARDQIVDGQITIPHASS</sequence>
<dbReference type="GO" id="GO:0005886">
    <property type="term" value="C:plasma membrane"/>
    <property type="evidence" value="ECO:0007669"/>
    <property type="project" value="UniProtKB-SubCell"/>
</dbReference>
<keyword evidence="10" id="KW-1185">Reference proteome</keyword>
<dbReference type="SUPFAM" id="SSF53822">
    <property type="entry name" value="Periplasmic binding protein-like I"/>
    <property type="match status" value="1"/>
</dbReference>
<dbReference type="InterPro" id="IPR003760">
    <property type="entry name" value="PnrA-like"/>
</dbReference>
<comment type="subcellular location">
    <subcellularLocation>
        <location evidence="1">Cell membrane</location>
        <topology evidence="1">Lipid-anchor</topology>
    </subcellularLocation>
</comment>
<dbReference type="PROSITE" id="PS51257">
    <property type="entry name" value="PROKAR_LIPOPROTEIN"/>
    <property type="match status" value="1"/>
</dbReference>
<evidence type="ECO:0000256" key="4">
    <source>
        <dbReference type="ARBA" id="ARBA00022729"/>
    </source>
</evidence>
<comment type="similarity">
    <text evidence="2">Belongs to the BMP lipoprotein family.</text>
</comment>
<evidence type="ECO:0000256" key="3">
    <source>
        <dbReference type="ARBA" id="ARBA00022475"/>
    </source>
</evidence>
<protein>
    <submittedName>
        <fullName evidence="9">Nucleoside-binding protein</fullName>
    </submittedName>
</protein>
<evidence type="ECO:0000256" key="7">
    <source>
        <dbReference type="SAM" id="SignalP"/>
    </source>
</evidence>
<reference evidence="9 10" key="1">
    <citation type="submission" date="2017-01" db="EMBL/GenBank/DDBJ databases">
        <authorList>
            <person name="Mah S.A."/>
            <person name="Swanson W.J."/>
            <person name="Moy G.W."/>
            <person name="Vacquier V.D."/>
        </authorList>
    </citation>
    <scope>NUCLEOTIDE SEQUENCE [LARGE SCALE GENOMIC DNA]</scope>
    <source>
        <strain evidence="9 10">CPCC 203464</strain>
    </source>
</reference>
<evidence type="ECO:0000256" key="5">
    <source>
        <dbReference type="ARBA" id="ARBA00023136"/>
    </source>
</evidence>
<dbReference type="InterPro" id="IPR028082">
    <property type="entry name" value="Peripla_BP_I"/>
</dbReference>
<dbReference type="Gene3D" id="3.40.50.2300">
    <property type="match status" value="2"/>
</dbReference>
<organism evidence="9 10">
    <name type="scientific">Williamsia sterculiae</name>
    <dbReference type="NCBI Taxonomy" id="1344003"/>
    <lineage>
        <taxon>Bacteria</taxon>
        <taxon>Bacillati</taxon>
        <taxon>Actinomycetota</taxon>
        <taxon>Actinomycetes</taxon>
        <taxon>Mycobacteriales</taxon>
        <taxon>Nocardiaceae</taxon>
        <taxon>Williamsia</taxon>
    </lineage>
</organism>
<evidence type="ECO:0000313" key="10">
    <source>
        <dbReference type="Proteomes" id="UP000186218"/>
    </source>
</evidence>
<dbReference type="EMBL" id="FTNT01000003">
    <property type="protein sequence ID" value="SIR88406.1"/>
    <property type="molecule type" value="Genomic_DNA"/>
</dbReference>
<gene>
    <name evidence="9" type="ORF">SAMN05445060_1390</name>
</gene>
<dbReference type="STRING" id="1344003.SAMN05445060_1390"/>
<keyword evidence="5" id="KW-0472">Membrane</keyword>
<accession>A0A1N7EJX8</accession>
<evidence type="ECO:0000256" key="6">
    <source>
        <dbReference type="ARBA" id="ARBA00023288"/>
    </source>
</evidence>
<dbReference type="PANTHER" id="PTHR34296">
    <property type="entry name" value="TRANSCRIPTIONAL ACTIVATOR PROTEIN MED"/>
    <property type="match status" value="1"/>
</dbReference>
<dbReference type="OrthoDB" id="9784230at2"/>
<dbReference type="RefSeq" id="WP_076477839.1">
    <property type="nucleotide sequence ID" value="NZ_FTNT01000003.1"/>
</dbReference>
<dbReference type="CDD" id="cd06354">
    <property type="entry name" value="PBP1_PrnA-like"/>
    <property type="match status" value="1"/>
</dbReference>
<dbReference type="Proteomes" id="UP000186218">
    <property type="component" value="Unassembled WGS sequence"/>
</dbReference>
<keyword evidence="4 7" id="KW-0732">Signal</keyword>
<dbReference type="AlphaFoldDB" id="A0A1N7EJX8"/>
<feature type="domain" description="ABC transporter substrate-binding protein PnrA-like" evidence="8">
    <location>
        <begin position="48"/>
        <end position="300"/>
    </location>
</feature>
<evidence type="ECO:0000256" key="2">
    <source>
        <dbReference type="ARBA" id="ARBA00008610"/>
    </source>
</evidence>